<evidence type="ECO:0000259" key="14">
    <source>
        <dbReference type="PROSITE" id="PS50862"/>
    </source>
</evidence>
<evidence type="ECO:0000256" key="4">
    <source>
        <dbReference type="ARBA" id="ARBA00022598"/>
    </source>
</evidence>
<feature type="binding site" evidence="13">
    <location>
        <position position="447"/>
    </location>
    <ligand>
        <name>Zn(2+)</name>
        <dbReference type="ChEBI" id="CHEBI:29105"/>
        <note>catalytic</note>
    </ligand>
</feature>
<comment type="catalytic activity">
    <reaction evidence="12 13">
        <text>tRNA(Thr) + L-threonine + ATP = L-threonyl-tRNA(Thr) + AMP + diphosphate + H(+)</text>
        <dbReference type="Rhea" id="RHEA:24624"/>
        <dbReference type="Rhea" id="RHEA-COMP:9670"/>
        <dbReference type="Rhea" id="RHEA-COMP:9704"/>
        <dbReference type="ChEBI" id="CHEBI:15378"/>
        <dbReference type="ChEBI" id="CHEBI:30616"/>
        <dbReference type="ChEBI" id="CHEBI:33019"/>
        <dbReference type="ChEBI" id="CHEBI:57926"/>
        <dbReference type="ChEBI" id="CHEBI:78442"/>
        <dbReference type="ChEBI" id="CHEBI:78534"/>
        <dbReference type="ChEBI" id="CHEBI:456215"/>
        <dbReference type="EC" id="6.1.1.3"/>
    </reaction>
</comment>
<dbReference type="SUPFAM" id="SSF55681">
    <property type="entry name" value="Class II aaRS and biotin synthetases"/>
    <property type="match status" value="1"/>
</dbReference>
<keyword evidence="6 13" id="KW-0547">Nucleotide-binding</keyword>
<feature type="binding site" evidence="13">
    <location>
        <position position="321"/>
    </location>
    <ligand>
        <name>Zn(2+)</name>
        <dbReference type="ChEBI" id="CHEBI:29105"/>
        <note>catalytic</note>
    </ligand>
</feature>
<dbReference type="AlphaFoldDB" id="A0A0H5BWY0"/>
<keyword evidence="8 13" id="KW-0067">ATP-binding</keyword>
<keyword evidence="5 13" id="KW-0479">Metal-binding</keyword>
<evidence type="ECO:0000256" key="2">
    <source>
        <dbReference type="ARBA" id="ARBA00022490"/>
    </source>
</evidence>
<dbReference type="PANTHER" id="PTHR11451">
    <property type="entry name" value="THREONINE-TRNA LIGASE"/>
    <property type="match status" value="1"/>
</dbReference>
<comment type="cofactor">
    <cofactor evidence="13">
        <name>Zn(2+)</name>
        <dbReference type="ChEBI" id="CHEBI:29105"/>
    </cofactor>
    <text evidence="13">Binds 1 zinc ion per subunit.</text>
</comment>
<dbReference type="PROSITE" id="PS50862">
    <property type="entry name" value="AA_TRNA_LIGASE_II"/>
    <property type="match status" value="1"/>
</dbReference>
<dbReference type="Pfam" id="PF00587">
    <property type="entry name" value="tRNA-synt_2b"/>
    <property type="match status" value="1"/>
</dbReference>
<dbReference type="SUPFAM" id="SSF52954">
    <property type="entry name" value="Class II aaRS ABD-related"/>
    <property type="match status" value="1"/>
</dbReference>
<dbReference type="GO" id="GO:0005829">
    <property type="term" value="C:cytosol"/>
    <property type="evidence" value="ECO:0007669"/>
    <property type="project" value="TreeGrafter"/>
</dbReference>
<keyword evidence="10 13" id="KW-0648">Protein biosynthesis</keyword>
<evidence type="ECO:0000256" key="10">
    <source>
        <dbReference type="ARBA" id="ARBA00022917"/>
    </source>
</evidence>
<feature type="domain" description="Aminoacyl-transfer RNA synthetases class-II family profile" evidence="14">
    <location>
        <begin position="179"/>
        <end position="470"/>
    </location>
</feature>
<accession>A0A0H5BWY0</accession>
<organism evidence="15 16">
    <name type="scientific">Candidatus Westeberhardia cardiocondylae</name>
    <dbReference type="NCBI Taxonomy" id="1594731"/>
    <lineage>
        <taxon>Bacteria</taxon>
        <taxon>Pseudomonadati</taxon>
        <taxon>Pseudomonadota</taxon>
        <taxon>Gammaproteobacteria</taxon>
        <taxon>Enterobacterales</taxon>
        <taxon>Enterobacteriaceae</taxon>
        <taxon>ant endosymbionts</taxon>
        <taxon>Candidatus Westeberhardia</taxon>
    </lineage>
</organism>
<dbReference type="InterPro" id="IPR047246">
    <property type="entry name" value="ThrRS_anticodon"/>
</dbReference>
<dbReference type="NCBIfam" id="TIGR00418">
    <property type="entry name" value="thrS"/>
    <property type="match status" value="1"/>
</dbReference>
<keyword evidence="9 13" id="KW-0694">RNA-binding</keyword>
<dbReference type="RefSeq" id="WP_281263772.1">
    <property type="nucleotide sequence ID" value="NZ_LN774881.1"/>
</dbReference>
<dbReference type="Gene3D" id="3.40.50.800">
    <property type="entry name" value="Anticodon-binding domain"/>
    <property type="match status" value="1"/>
</dbReference>
<dbReference type="PATRIC" id="fig|1594731.3.peg.267"/>
<dbReference type="CDD" id="cd00771">
    <property type="entry name" value="ThrRS_core"/>
    <property type="match status" value="1"/>
</dbReference>
<protein>
    <recommendedName>
        <fullName evidence="13">Threonine--tRNA ligase</fullName>
        <ecNumber evidence="13">6.1.1.3</ecNumber>
    </recommendedName>
    <alternativeName>
        <fullName evidence="13">Threonyl-tRNA synthetase</fullName>
        <shortName evidence="13">ThrRS</shortName>
    </alternativeName>
</protein>
<dbReference type="Gene3D" id="3.30.54.20">
    <property type="match status" value="1"/>
</dbReference>
<dbReference type="GO" id="GO:0005524">
    <property type="term" value="F:ATP binding"/>
    <property type="evidence" value="ECO:0007669"/>
    <property type="project" value="UniProtKB-UniRule"/>
</dbReference>
<evidence type="ECO:0000256" key="5">
    <source>
        <dbReference type="ARBA" id="ARBA00022723"/>
    </source>
</evidence>
<dbReference type="KEGG" id="wca:WEOB_287"/>
<dbReference type="InterPro" id="IPR006195">
    <property type="entry name" value="aa-tRNA-synth_II"/>
</dbReference>
<dbReference type="CDD" id="cd00860">
    <property type="entry name" value="ThrRS_anticodon"/>
    <property type="match status" value="1"/>
</dbReference>
<keyword evidence="11 13" id="KW-0030">Aminoacyl-tRNA synthetase</keyword>
<dbReference type="EC" id="6.1.1.3" evidence="13"/>
<comment type="subcellular location">
    <subcellularLocation>
        <location evidence="13">Cytoplasm</location>
    </subcellularLocation>
</comment>
<comment type="subunit">
    <text evidence="13">Homodimer.</text>
</comment>
<dbReference type="GO" id="GO:0004829">
    <property type="term" value="F:threonine-tRNA ligase activity"/>
    <property type="evidence" value="ECO:0007669"/>
    <property type="project" value="UniProtKB-UniRule"/>
</dbReference>
<evidence type="ECO:0000256" key="13">
    <source>
        <dbReference type="HAMAP-Rule" id="MF_00184"/>
    </source>
</evidence>
<evidence type="ECO:0000256" key="12">
    <source>
        <dbReference type="ARBA" id="ARBA00049515"/>
    </source>
</evidence>
<dbReference type="GO" id="GO:0000049">
    <property type="term" value="F:tRNA binding"/>
    <property type="evidence" value="ECO:0007669"/>
    <property type="project" value="UniProtKB-KW"/>
</dbReference>
<dbReference type="Gene3D" id="3.30.930.10">
    <property type="entry name" value="Bira Bifunctional Protein, Domain 2"/>
    <property type="match status" value="1"/>
</dbReference>
<evidence type="ECO:0000256" key="7">
    <source>
        <dbReference type="ARBA" id="ARBA00022833"/>
    </source>
</evidence>
<dbReference type="InterPro" id="IPR018163">
    <property type="entry name" value="Thr/Ala-tRNA-synth_IIc_edit"/>
</dbReference>
<dbReference type="InterPro" id="IPR002314">
    <property type="entry name" value="aa-tRNA-synt_IIb"/>
</dbReference>
<dbReference type="FunFam" id="3.40.50.800:FF:000001">
    <property type="entry name" value="Threonine--tRNA ligase"/>
    <property type="match status" value="1"/>
</dbReference>
<evidence type="ECO:0000313" key="15">
    <source>
        <dbReference type="EMBL" id="CEN32227.1"/>
    </source>
</evidence>
<reference evidence="16" key="1">
    <citation type="submission" date="2015-01" db="EMBL/GenBank/DDBJ databases">
        <authorList>
            <person name="Manzano-Marin A."/>
            <person name="Manzano-Marin A."/>
        </authorList>
    </citation>
    <scope>NUCLEOTIDE SEQUENCE [LARGE SCALE GENOMIC DNA]</scope>
    <source>
        <strain evidence="16">obscurior</strain>
    </source>
</reference>
<evidence type="ECO:0000256" key="8">
    <source>
        <dbReference type="ARBA" id="ARBA00022840"/>
    </source>
</evidence>
<dbReference type="InterPro" id="IPR045864">
    <property type="entry name" value="aa-tRNA-synth_II/BPL/LPL"/>
</dbReference>
<dbReference type="GO" id="GO:0046872">
    <property type="term" value="F:metal ion binding"/>
    <property type="evidence" value="ECO:0007669"/>
    <property type="project" value="UniProtKB-KW"/>
</dbReference>
<name>A0A0H5BWY0_9ENTR</name>
<keyword evidence="7 13" id="KW-0862">Zinc</keyword>
<gene>
    <name evidence="13 15" type="primary">thrS</name>
    <name evidence="15" type="ORF">WEOB_287</name>
</gene>
<keyword evidence="4 13" id="KW-0436">Ligase</keyword>
<dbReference type="Proteomes" id="UP000242753">
    <property type="component" value="Chromosome I"/>
</dbReference>
<evidence type="ECO:0000313" key="16">
    <source>
        <dbReference type="Proteomes" id="UP000242753"/>
    </source>
</evidence>
<dbReference type="SUPFAM" id="SSF55186">
    <property type="entry name" value="ThrRS/AlaRS common domain"/>
    <property type="match status" value="1"/>
</dbReference>
<evidence type="ECO:0000256" key="1">
    <source>
        <dbReference type="ARBA" id="ARBA00008226"/>
    </source>
</evidence>
<evidence type="ECO:0000256" key="11">
    <source>
        <dbReference type="ARBA" id="ARBA00023146"/>
    </source>
</evidence>
<dbReference type="STRING" id="1594731.WEOB_287"/>
<dbReference type="PRINTS" id="PR01047">
    <property type="entry name" value="TRNASYNTHTHR"/>
</dbReference>
<dbReference type="GO" id="GO:0006435">
    <property type="term" value="P:threonyl-tRNA aminoacylation"/>
    <property type="evidence" value="ECO:0007669"/>
    <property type="project" value="UniProtKB-UniRule"/>
</dbReference>
<feature type="binding site" evidence="13">
    <location>
        <position position="270"/>
    </location>
    <ligand>
        <name>Zn(2+)</name>
        <dbReference type="ChEBI" id="CHEBI:29105"/>
        <note>catalytic</note>
    </ligand>
</feature>
<dbReference type="InterPro" id="IPR036621">
    <property type="entry name" value="Anticodon-bd_dom_sf"/>
</dbReference>
<dbReference type="HAMAP" id="MF_00184">
    <property type="entry name" value="Thr_tRNA_synth"/>
    <property type="match status" value="1"/>
</dbReference>
<comment type="similarity">
    <text evidence="1 13">Belongs to the class-II aminoacyl-tRNA synthetase family.</text>
</comment>
<dbReference type="Gene3D" id="3.30.980.10">
    <property type="entry name" value="Threonyl-trna Synthetase, Chain A, domain 2"/>
    <property type="match status" value="1"/>
</dbReference>
<keyword evidence="2 13" id="KW-0963">Cytoplasm</keyword>
<feature type="region of interest" description="Catalytic" evidence="13">
    <location>
        <begin position="179"/>
        <end position="470"/>
    </location>
</feature>
<evidence type="ECO:0000256" key="3">
    <source>
        <dbReference type="ARBA" id="ARBA00022555"/>
    </source>
</evidence>
<dbReference type="EMBL" id="LN774881">
    <property type="protein sequence ID" value="CEN32227.1"/>
    <property type="molecule type" value="Genomic_DNA"/>
</dbReference>
<evidence type="ECO:0000256" key="6">
    <source>
        <dbReference type="ARBA" id="ARBA00022741"/>
    </source>
</evidence>
<dbReference type="InterPro" id="IPR004154">
    <property type="entry name" value="Anticodon-bd"/>
</dbReference>
<evidence type="ECO:0000256" key="9">
    <source>
        <dbReference type="ARBA" id="ARBA00022884"/>
    </source>
</evidence>
<dbReference type="InterPro" id="IPR002320">
    <property type="entry name" value="Thr-tRNA-ligase_IIa"/>
</dbReference>
<dbReference type="PANTHER" id="PTHR11451:SF44">
    <property type="entry name" value="THREONINE--TRNA LIGASE, CHLOROPLASTIC_MITOCHONDRIAL 2"/>
    <property type="match status" value="1"/>
</dbReference>
<keyword evidence="3 13" id="KW-0820">tRNA-binding</keyword>
<keyword evidence="16" id="KW-1185">Reference proteome</keyword>
<dbReference type="InterPro" id="IPR033728">
    <property type="entry name" value="ThrRS_core"/>
</dbReference>
<sequence>MKIVHYTHVYLLGYAIKKLFPKAKMVSGSIIGDRKFYYDIDIDYILTKEHLNVLEKIMFDFIQKNCFFLKKCVSWREAYSIFAKKNEDYKICILETIKKNDYLELCYYGSYVDICCETQIMNMKFCYYFQLKKSTSGTFWYGKNGSRKILQRIYGIALSKNEKEINFYFQNTKKEKNRDHRKIGKNFDLYHIQEEASGMVFWHHDGWIIFRELENFIREKLKEFNYYEVKTPIMLNRCLWEKTGHWDYYSENMFDILSENQEYCMKPMNCPCHVQIFNRSLRSYRELPFRVAEFGYCHRNEPSGSLYGLMRLRSFTQDDAHIFCTKKQVKEEVINCIKMMNDTYSVFGFKKFIVKLSTKPDKYIGSDNIWKIMEENLITVLLENNIDFEYQPGKGAFYGPKIEFSFFDCFNREWQCGTIQLDFLLSSRLNIFYVNKNNKKSIPIIIHRAILGSIERFIAILTEEFSGSYPTWLSPTQVIVMSITNDHLCYVSKVVRILSKLGIRTKEDIRNEKIAFKIREHTLRKVPYMLICGKKEIENNTVSIRTRCGKNLKNIEIYKFIDQLKNEIKNRNLCMGEFKY</sequence>
<dbReference type="FunFam" id="3.30.930.10:FF:000002">
    <property type="entry name" value="Threonine--tRNA ligase"/>
    <property type="match status" value="1"/>
</dbReference>
<proteinExistence type="inferred from homology"/>
<dbReference type="Pfam" id="PF03129">
    <property type="entry name" value="HGTP_anticodon"/>
    <property type="match status" value="1"/>
</dbReference>